<organism evidence="1 2">
    <name type="scientific">Lactococcus fujiensis JCM 16395</name>
    <dbReference type="NCBI Taxonomy" id="1291764"/>
    <lineage>
        <taxon>Bacteria</taxon>
        <taxon>Bacillati</taxon>
        <taxon>Bacillota</taxon>
        <taxon>Bacilli</taxon>
        <taxon>Lactobacillales</taxon>
        <taxon>Streptococcaceae</taxon>
        <taxon>Lactococcus</taxon>
    </lineage>
</organism>
<accession>A0A2A5RM76</accession>
<sequence>MNGETGVSPGIYDYHTGSDEDEFISANASGYSTYDNTTTTPILPPTTNPSVTDWPSPITSPSGSATTLVTAGTPNYYIAADGTDGNAPYSWSWTGTGQNGARTLFDPFIAYANSSSPTTTSYGYNHLYFPGNSSNGSYNTSEANGNVYSRYVVYTAKTNDVSTISAHSFILTNSEAKALTLNSSDSVNGSANLYSMSAITGTGLASSSTTVTPSDQLNSVLTAVTDINKGLSTGQIYRTINLTWTDTTSGAVGESTVTIVPDSTSDIASDGSGAMAWAQSSTMDDTVASIIKDDTGIQDPSIGGTGAVLLTPLQNTYTVTVTPLSDFNATTAATIKTGLSTDTGNGVTIPTAQQTTGIQYTGTSTTTGTGTYVSGGQFTATGQSAVNLANDTAVVDSLNGTATDGTAASATNDMVTVDYTAITPTGQTLTTGTTNGASITVSTGDLSWGTPNEITFGTHTIDTTHAWSTLGSPDQELFIDDSIPAASQKGWLLDVTIITPLLGVKTNYDLTPYLTYNGSVITSNNAVNAAYYDPILYPSGGYTTYPGWDSTMETSSATTTMQVPYGLDSATLASVAQQANLFDLSKNWSTAPSWSTTALNSGTGAETQGFALSLPQTAATQRADTYNGSVLWTLSKGPVTGD</sequence>
<evidence type="ECO:0000313" key="2">
    <source>
        <dbReference type="Proteomes" id="UP000218181"/>
    </source>
</evidence>
<proteinExistence type="predicted"/>
<evidence type="ECO:0008006" key="3">
    <source>
        <dbReference type="Google" id="ProtNLM"/>
    </source>
</evidence>
<protein>
    <recommendedName>
        <fullName evidence="3">WxL domain-containing protein</fullName>
    </recommendedName>
</protein>
<comment type="caution">
    <text evidence="1">The sequence shown here is derived from an EMBL/GenBank/DDBJ whole genome shotgun (WGS) entry which is preliminary data.</text>
</comment>
<gene>
    <name evidence="1" type="ORF">RT41_GL001257</name>
</gene>
<name>A0A2A5RM76_9LACT</name>
<dbReference type="EMBL" id="JXJU01000004">
    <property type="protein sequence ID" value="PCS00370.1"/>
    <property type="molecule type" value="Genomic_DNA"/>
</dbReference>
<evidence type="ECO:0000313" key="1">
    <source>
        <dbReference type="EMBL" id="PCS00370.1"/>
    </source>
</evidence>
<keyword evidence="2" id="KW-1185">Reference proteome</keyword>
<dbReference type="Proteomes" id="UP000218181">
    <property type="component" value="Unassembled WGS sequence"/>
</dbReference>
<reference evidence="1 2" key="1">
    <citation type="submission" date="2014-12" db="EMBL/GenBank/DDBJ databases">
        <title>Draft genome sequences of 10 type strains of Lactococcus.</title>
        <authorList>
            <person name="Sun Z."/>
            <person name="Zhong Z."/>
            <person name="Liu W."/>
            <person name="Zhang W."/>
            <person name="Zhang H."/>
        </authorList>
    </citation>
    <scope>NUCLEOTIDE SEQUENCE [LARGE SCALE GENOMIC DNA]</scope>
    <source>
        <strain evidence="1 2">JCM 16395</strain>
    </source>
</reference>
<dbReference type="STRING" id="1291764.GCA_001311235_02515"/>
<dbReference type="AlphaFoldDB" id="A0A2A5RM76"/>